<dbReference type="PROSITE" id="PS00171">
    <property type="entry name" value="TIM_1"/>
    <property type="match status" value="1"/>
</dbReference>
<dbReference type="InterPro" id="IPR020861">
    <property type="entry name" value="Triosephosphate_isomerase_AS"/>
</dbReference>
<dbReference type="InterPro" id="IPR000652">
    <property type="entry name" value="Triosephosphate_isomerase"/>
</dbReference>
<evidence type="ECO:0000256" key="2">
    <source>
        <dbReference type="ARBA" id="ARBA00007422"/>
    </source>
</evidence>
<dbReference type="Proteomes" id="UP001595476">
    <property type="component" value="Unassembled WGS sequence"/>
</dbReference>
<dbReference type="NCBIfam" id="TIGR00419">
    <property type="entry name" value="tim"/>
    <property type="match status" value="1"/>
</dbReference>
<comment type="subunit">
    <text evidence="7 8">Homodimer.</text>
</comment>
<comment type="pathway">
    <text evidence="7 8">Carbohydrate biosynthesis; gluconeogenesis.</text>
</comment>
<comment type="function">
    <text evidence="7">Involved in the gluconeogenesis. Catalyzes stereospecifically the conversion of dihydroxyacetone phosphate (DHAP) to D-glyceraldehyde-3-phosphate (G3P).</text>
</comment>
<evidence type="ECO:0000313" key="10">
    <source>
        <dbReference type="Proteomes" id="UP001595476"/>
    </source>
</evidence>
<feature type="binding site" evidence="7">
    <location>
        <position position="171"/>
    </location>
    <ligand>
        <name>substrate</name>
    </ligand>
</feature>
<comment type="pathway">
    <text evidence="1">Carbohydrate metabolism; erythritol degradation.</text>
</comment>
<reference evidence="10" key="1">
    <citation type="journal article" date="2019" name="Int. J. Syst. Evol. Microbiol.">
        <title>The Global Catalogue of Microorganisms (GCM) 10K type strain sequencing project: providing services to taxonomists for standard genome sequencing and annotation.</title>
        <authorList>
            <consortium name="The Broad Institute Genomics Platform"/>
            <consortium name="The Broad Institute Genome Sequencing Center for Infectious Disease"/>
            <person name="Wu L."/>
            <person name="Ma J."/>
        </authorList>
    </citation>
    <scope>NUCLEOTIDE SEQUENCE [LARGE SCALE GENOMIC DNA]</scope>
    <source>
        <strain evidence="10">KCTC 52438</strain>
    </source>
</reference>
<comment type="pathway">
    <text evidence="7 8">Carbohydrate degradation; glycolysis; D-glyceraldehyde 3-phosphate from glycerone phosphate: step 1/1.</text>
</comment>
<evidence type="ECO:0000313" key="9">
    <source>
        <dbReference type="EMBL" id="MFC3149465.1"/>
    </source>
</evidence>
<dbReference type="HAMAP" id="MF_00147_B">
    <property type="entry name" value="TIM_B"/>
    <property type="match status" value="1"/>
</dbReference>
<evidence type="ECO:0000256" key="3">
    <source>
        <dbReference type="ARBA" id="ARBA00022432"/>
    </source>
</evidence>
<dbReference type="EMBL" id="JBHRSZ010000001">
    <property type="protein sequence ID" value="MFC3149465.1"/>
    <property type="molecule type" value="Genomic_DNA"/>
</dbReference>
<dbReference type="InterPro" id="IPR013785">
    <property type="entry name" value="Aldolase_TIM"/>
</dbReference>
<dbReference type="PANTHER" id="PTHR21139">
    <property type="entry name" value="TRIOSEPHOSPHATE ISOMERASE"/>
    <property type="match status" value="1"/>
</dbReference>
<dbReference type="Gene3D" id="3.20.20.70">
    <property type="entry name" value="Aldolase class I"/>
    <property type="match status" value="1"/>
</dbReference>
<dbReference type="EC" id="5.3.1.1" evidence="7 8"/>
<dbReference type="CDD" id="cd00311">
    <property type="entry name" value="TIM"/>
    <property type="match status" value="1"/>
</dbReference>
<accession>A0ABV7HBF9</accession>
<comment type="subcellular location">
    <subcellularLocation>
        <location evidence="7 8">Cytoplasm</location>
    </subcellularLocation>
</comment>
<evidence type="ECO:0000256" key="6">
    <source>
        <dbReference type="ARBA" id="ARBA00023235"/>
    </source>
</evidence>
<evidence type="ECO:0000256" key="8">
    <source>
        <dbReference type="RuleBase" id="RU363013"/>
    </source>
</evidence>
<feature type="active site" description="Proton acceptor" evidence="7">
    <location>
        <position position="165"/>
    </location>
</feature>
<feature type="binding site" evidence="7">
    <location>
        <begin position="231"/>
        <end position="232"/>
    </location>
    <ligand>
        <name>substrate</name>
    </ligand>
</feature>
<sequence length="248" mass="26020">MRKSLVAGNWKLNGSVESVQALTSGVVSQASELDVDVVLCPVFIHLDRVSAALVNSNVTLGAQNCSAELEGAYTGEVSPGMLQEIGCRYVILGHSERRSLFSETDQDVSAKVKAALGAGLVPIICVGETLEEREQSRAEEIVEAQLLAALDGLSKDLGSVVVAYEPVWAIGTGLTATPEQAQSMHAFIRAVLTKVSQDDSEKVRILYGGSVKPENASDLFSQADIDGGLIGGASLKVDDFIAICKAAG</sequence>
<keyword evidence="4 7" id="KW-0963">Cytoplasm</keyword>
<feature type="active site" description="Electrophile" evidence="7">
    <location>
        <position position="94"/>
    </location>
</feature>
<evidence type="ECO:0000256" key="1">
    <source>
        <dbReference type="ARBA" id="ARBA00004939"/>
    </source>
</evidence>
<comment type="catalytic activity">
    <reaction evidence="7 8">
        <text>D-glyceraldehyde 3-phosphate = dihydroxyacetone phosphate</text>
        <dbReference type="Rhea" id="RHEA:18585"/>
        <dbReference type="ChEBI" id="CHEBI:57642"/>
        <dbReference type="ChEBI" id="CHEBI:59776"/>
        <dbReference type="EC" id="5.3.1.1"/>
    </reaction>
</comment>
<feature type="binding site" evidence="7">
    <location>
        <position position="210"/>
    </location>
    <ligand>
        <name>substrate</name>
    </ligand>
</feature>
<keyword evidence="10" id="KW-1185">Reference proteome</keyword>
<keyword evidence="3 7" id="KW-0312">Gluconeogenesis</keyword>
<dbReference type="InterPro" id="IPR035990">
    <property type="entry name" value="TIM_sf"/>
</dbReference>
<dbReference type="Pfam" id="PF00121">
    <property type="entry name" value="TIM"/>
    <property type="match status" value="1"/>
</dbReference>
<dbReference type="InterPro" id="IPR022896">
    <property type="entry name" value="TrioseP_Isoase_bac/euk"/>
</dbReference>
<keyword evidence="5 7" id="KW-0324">Glycolysis</keyword>
<name>A0ABV7HBF9_9GAMM</name>
<keyword evidence="6 7" id="KW-0413">Isomerase</keyword>
<proteinExistence type="inferred from homology"/>
<protein>
    <recommendedName>
        <fullName evidence="7 8">Triosephosphate isomerase</fullName>
        <shortName evidence="7">TIM</shortName>
        <shortName evidence="7">TPI</shortName>
        <ecNumber evidence="7 8">5.3.1.1</ecNumber>
    </recommendedName>
    <alternativeName>
        <fullName evidence="7">Triose-phosphate isomerase</fullName>
    </alternativeName>
</protein>
<dbReference type="PANTHER" id="PTHR21139:SF42">
    <property type="entry name" value="TRIOSEPHOSPHATE ISOMERASE"/>
    <property type="match status" value="1"/>
</dbReference>
<evidence type="ECO:0000256" key="5">
    <source>
        <dbReference type="ARBA" id="ARBA00023152"/>
    </source>
</evidence>
<gene>
    <name evidence="7 9" type="primary">tpiA</name>
    <name evidence="9" type="ORF">ACFOEK_00330</name>
</gene>
<dbReference type="GO" id="GO:0004807">
    <property type="term" value="F:triose-phosphate isomerase activity"/>
    <property type="evidence" value="ECO:0007669"/>
    <property type="project" value="UniProtKB-EC"/>
</dbReference>
<dbReference type="PROSITE" id="PS51440">
    <property type="entry name" value="TIM_2"/>
    <property type="match status" value="1"/>
</dbReference>
<comment type="similarity">
    <text evidence="2 7 8">Belongs to the triosephosphate isomerase family.</text>
</comment>
<dbReference type="RefSeq" id="WP_386714444.1">
    <property type="nucleotide sequence ID" value="NZ_JBHRSZ010000001.1"/>
</dbReference>
<dbReference type="SUPFAM" id="SSF51351">
    <property type="entry name" value="Triosephosphate isomerase (TIM)"/>
    <property type="match status" value="1"/>
</dbReference>
<organism evidence="9 10">
    <name type="scientific">Litoribrevibacter euphylliae</name>
    <dbReference type="NCBI Taxonomy" id="1834034"/>
    <lineage>
        <taxon>Bacteria</taxon>
        <taxon>Pseudomonadati</taxon>
        <taxon>Pseudomonadota</taxon>
        <taxon>Gammaproteobacteria</taxon>
        <taxon>Oceanospirillales</taxon>
        <taxon>Oceanospirillaceae</taxon>
        <taxon>Litoribrevibacter</taxon>
    </lineage>
</organism>
<evidence type="ECO:0000256" key="7">
    <source>
        <dbReference type="HAMAP-Rule" id="MF_00147"/>
    </source>
</evidence>
<evidence type="ECO:0000256" key="4">
    <source>
        <dbReference type="ARBA" id="ARBA00022490"/>
    </source>
</evidence>
<feature type="binding site" evidence="7">
    <location>
        <begin position="9"/>
        <end position="11"/>
    </location>
    <ligand>
        <name>substrate</name>
    </ligand>
</feature>
<comment type="caution">
    <text evidence="9">The sequence shown here is derived from an EMBL/GenBank/DDBJ whole genome shotgun (WGS) entry which is preliminary data.</text>
</comment>